<evidence type="ECO:0000256" key="2">
    <source>
        <dbReference type="SAM" id="Phobius"/>
    </source>
</evidence>
<reference evidence="3 4" key="1">
    <citation type="journal article" date="2024" name="Commun. Biol.">
        <title>Comparative genomic analysis of thermophilic fungi reveals convergent evolutionary adaptations and gene losses.</title>
        <authorList>
            <person name="Steindorff A.S."/>
            <person name="Aguilar-Pontes M.V."/>
            <person name="Robinson A.J."/>
            <person name="Andreopoulos B."/>
            <person name="LaButti K."/>
            <person name="Kuo A."/>
            <person name="Mondo S."/>
            <person name="Riley R."/>
            <person name="Otillar R."/>
            <person name="Haridas S."/>
            <person name="Lipzen A."/>
            <person name="Grimwood J."/>
            <person name="Schmutz J."/>
            <person name="Clum A."/>
            <person name="Reid I.D."/>
            <person name="Moisan M.C."/>
            <person name="Butler G."/>
            <person name="Nguyen T.T.M."/>
            <person name="Dewar K."/>
            <person name="Conant G."/>
            <person name="Drula E."/>
            <person name="Henrissat B."/>
            <person name="Hansel C."/>
            <person name="Singer S."/>
            <person name="Hutchinson M.I."/>
            <person name="de Vries R.P."/>
            <person name="Natvig D.O."/>
            <person name="Powell A.J."/>
            <person name="Tsang A."/>
            <person name="Grigoriev I.V."/>
        </authorList>
    </citation>
    <scope>NUCLEOTIDE SEQUENCE [LARGE SCALE GENOMIC DNA]</scope>
    <source>
        <strain evidence="3 4">CBS 494.80</strain>
    </source>
</reference>
<proteinExistence type="predicted"/>
<feature type="transmembrane region" description="Helical" evidence="2">
    <location>
        <begin position="133"/>
        <end position="160"/>
    </location>
</feature>
<name>A0ABR4CL48_9HELO</name>
<feature type="region of interest" description="Disordered" evidence="1">
    <location>
        <begin position="208"/>
        <end position="285"/>
    </location>
</feature>
<evidence type="ECO:0000313" key="3">
    <source>
        <dbReference type="EMBL" id="KAL2070668.1"/>
    </source>
</evidence>
<feature type="transmembrane region" description="Helical" evidence="2">
    <location>
        <begin position="172"/>
        <end position="192"/>
    </location>
</feature>
<feature type="compositionally biased region" description="Basic and acidic residues" evidence="1">
    <location>
        <begin position="262"/>
        <end position="285"/>
    </location>
</feature>
<dbReference type="Proteomes" id="UP001595075">
    <property type="component" value="Unassembled WGS sequence"/>
</dbReference>
<feature type="transmembrane region" description="Helical" evidence="2">
    <location>
        <begin position="56"/>
        <end position="81"/>
    </location>
</feature>
<keyword evidence="2" id="KW-0812">Transmembrane</keyword>
<feature type="region of interest" description="Disordered" evidence="1">
    <location>
        <begin position="1"/>
        <end position="45"/>
    </location>
</feature>
<gene>
    <name evidence="3" type="ORF">VTL71DRAFT_13694</name>
</gene>
<sequence>MSLLNDHGPEVSNASEKVSQDPEKELPVPLSEFTGDLEKSSPAPKSQSLQSISKELLVWIFVSQCVLLNAYVLSKAVLYYYHMPTYNGHWRTWTFTSVHTAFATARIFFQIRELRSHEANRASESASLTKPDLNFTLIFLATFNGAMIAIWFIAIALRHYCQHKPIFWRDYALIQLAVTSLMTIGILSAHYYEEYRYKMEKKKRADEGYYDKDEDDKDDVDYEFDGEDEDYDEDEDEEEDHDEEELREEIKGLEYEQEEYREEMRRRAAVEDEAGRQTNREEKKLWNGDIEEKLGSFWA</sequence>
<keyword evidence="2" id="KW-0472">Membrane</keyword>
<evidence type="ECO:0000256" key="1">
    <source>
        <dbReference type="SAM" id="MobiDB-lite"/>
    </source>
</evidence>
<organism evidence="3 4">
    <name type="scientific">Oculimacula yallundae</name>
    <dbReference type="NCBI Taxonomy" id="86028"/>
    <lineage>
        <taxon>Eukaryota</taxon>
        <taxon>Fungi</taxon>
        <taxon>Dikarya</taxon>
        <taxon>Ascomycota</taxon>
        <taxon>Pezizomycotina</taxon>
        <taxon>Leotiomycetes</taxon>
        <taxon>Helotiales</taxon>
        <taxon>Ploettnerulaceae</taxon>
        <taxon>Oculimacula</taxon>
    </lineage>
</organism>
<protein>
    <submittedName>
        <fullName evidence="3">Uncharacterized protein</fullName>
    </submittedName>
</protein>
<dbReference type="EMBL" id="JAZHXI010000006">
    <property type="protein sequence ID" value="KAL2070668.1"/>
    <property type="molecule type" value="Genomic_DNA"/>
</dbReference>
<feature type="compositionally biased region" description="Acidic residues" evidence="1">
    <location>
        <begin position="212"/>
        <end position="247"/>
    </location>
</feature>
<keyword evidence="4" id="KW-1185">Reference proteome</keyword>
<keyword evidence="2" id="KW-1133">Transmembrane helix</keyword>
<evidence type="ECO:0000313" key="4">
    <source>
        <dbReference type="Proteomes" id="UP001595075"/>
    </source>
</evidence>
<comment type="caution">
    <text evidence="3">The sequence shown here is derived from an EMBL/GenBank/DDBJ whole genome shotgun (WGS) entry which is preliminary data.</text>
</comment>
<accession>A0ABR4CL48</accession>